<accession>A0A2V1IP39</accession>
<sequence length="423" mass="46989">MSDPIYYIDGEELSKFCSDSNIKNATGYAYEWEGEGVIHLRFAPLHHSIGRVHDVLFTKDKNIPSSSSSDRITVLVLDNENVEVYYNNKAAVKSEIIPAKESLYSRNKGILELNILEGKRVMIVGLGSFGSQIAIELAKAGVGHFALMDFDRVELHNLARHTSTINDLGRLKTDVISDAIKGKNPYAEVDKFPINIIDNPELLHEQCALADIVICATDNNRSRFALSEQLVALGKTGIFGRAITRAEGGDVFIYRPGGPCYCCLIGNGWYEAAREEITNEQSARRDGRIAAYVSAQDADAMVQVGLSADIEPMCNMMVKLALVELSRGAESGIKSLEKEFVDPYYIWVNRRERKYGNWGCFANPGQMPTIMRWYGVELERDEGCALCGSEVRLDLGEDFANEYGEQATVINTDTSFNLDDFSS</sequence>
<dbReference type="PANTHER" id="PTHR43267">
    <property type="entry name" value="TRNA THREONYLCARBAMOYLADENOSINE DEHYDRATASE"/>
    <property type="match status" value="1"/>
</dbReference>
<reference evidence="3" key="1">
    <citation type="submission" date="2018-02" db="EMBL/GenBank/DDBJ databases">
        <authorList>
            <person name="Clavel T."/>
            <person name="Strowig T."/>
        </authorList>
    </citation>
    <scope>NUCLEOTIDE SEQUENCE [LARGE SCALE GENOMIC DNA]</scope>
    <source>
        <strain evidence="3">DSM 100764</strain>
    </source>
</reference>
<gene>
    <name evidence="2" type="ORF">C5O25_11140</name>
</gene>
<dbReference type="SUPFAM" id="SSF69572">
    <property type="entry name" value="Activating enzymes of the ubiquitin-like proteins"/>
    <property type="match status" value="1"/>
</dbReference>
<proteinExistence type="predicted"/>
<dbReference type="GO" id="GO:0008641">
    <property type="term" value="F:ubiquitin-like modifier activating enzyme activity"/>
    <property type="evidence" value="ECO:0007669"/>
    <property type="project" value="InterPro"/>
</dbReference>
<dbReference type="InterPro" id="IPR000594">
    <property type="entry name" value="ThiF_NAD_FAD-bd"/>
</dbReference>
<dbReference type="PANTHER" id="PTHR43267:SF3">
    <property type="entry name" value="THIF PROTEIN"/>
    <property type="match status" value="1"/>
</dbReference>
<dbReference type="Proteomes" id="UP000244925">
    <property type="component" value="Unassembled WGS sequence"/>
</dbReference>
<dbReference type="Pfam" id="PF00899">
    <property type="entry name" value="ThiF"/>
    <property type="match status" value="1"/>
</dbReference>
<dbReference type="InterPro" id="IPR035985">
    <property type="entry name" value="Ubiquitin-activating_enz"/>
</dbReference>
<dbReference type="InterPro" id="IPR045886">
    <property type="entry name" value="ThiF/MoeB/HesA"/>
</dbReference>
<dbReference type="AlphaFoldDB" id="A0A2V1IP39"/>
<feature type="domain" description="THIF-type NAD/FAD binding fold" evidence="1">
    <location>
        <begin position="116"/>
        <end position="321"/>
    </location>
</feature>
<evidence type="ECO:0000313" key="2">
    <source>
        <dbReference type="EMBL" id="PWB06175.1"/>
    </source>
</evidence>
<dbReference type="GO" id="GO:0061503">
    <property type="term" value="F:tRNA threonylcarbamoyladenosine dehydratase"/>
    <property type="evidence" value="ECO:0007669"/>
    <property type="project" value="TreeGrafter"/>
</dbReference>
<dbReference type="RefSeq" id="WP_107036818.1">
    <property type="nucleotide sequence ID" value="NZ_CAOMDK010000007.1"/>
</dbReference>
<dbReference type="GO" id="GO:0061504">
    <property type="term" value="P:cyclic threonylcarbamoyladenosine biosynthetic process"/>
    <property type="evidence" value="ECO:0007669"/>
    <property type="project" value="TreeGrafter"/>
</dbReference>
<comment type="caution">
    <text evidence="2">The sequence shown here is derived from an EMBL/GenBank/DDBJ whole genome shotgun (WGS) entry which is preliminary data.</text>
</comment>
<organism evidence="2 3">
    <name type="scientific">Paramuribaculum intestinale</name>
    <dbReference type="NCBI Taxonomy" id="2094151"/>
    <lineage>
        <taxon>Bacteria</taxon>
        <taxon>Pseudomonadati</taxon>
        <taxon>Bacteroidota</taxon>
        <taxon>Bacteroidia</taxon>
        <taxon>Bacteroidales</taxon>
        <taxon>Muribaculaceae</taxon>
        <taxon>Paramuribaculum</taxon>
    </lineage>
</organism>
<evidence type="ECO:0000259" key="1">
    <source>
        <dbReference type="Pfam" id="PF00899"/>
    </source>
</evidence>
<keyword evidence="3" id="KW-1185">Reference proteome</keyword>
<dbReference type="EMBL" id="PUBV01000032">
    <property type="protein sequence ID" value="PWB06175.1"/>
    <property type="molecule type" value="Genomic_DNA"/>
</dbReference>
<protein>
    <recommendedName>
        <fullName evidence="1">THIF-type NAD/FAD binding fold domain-containing protein</fullName>
    </recommendedName>
</protein>
<name>A0A2V1IP39_9BACT</name>
<dbReference type="Gene3D" id="3.40.50.720">
    <property type="entry name" value="NAD(P)-binding Rossmann-like Domain"/>
    <property type="match status" value="1"/>
</dbReference>
<evidence type="ECO:0000313" key="3">
    <source>
        <dbReference type="Proteomes" id="UP000244925"/>
    </source>
</evidence>